<dbReference type="NCBIfam" id="TIGR01988">
    <property type="entry name" value="Ubi-OHases"/>
    <property type="match status" value="1"/>
</dbReference>
<evidence type="ECO:0000256" key="7">
    <source>
        <dbReference type="ARBA" id="ARBA00023033"/>
    </source>
</evidence>
<feature type="domain" description="FAD-binding" evidence="8">
    <location>
        <begin position="13"/>
        <end position="343"/>
    </location>
</feature>
<dbReference type="PANTHER" id="PTHR43876:SF10">
    <property type="entry name" value="3-DEMETHOXYUBIQUINOL 3-HYDROXYLASE"/>
    <property type="match status" value="1"/>
</dbReference>
<comment type="similarity">
    <text evidence="3">Belongs to the UbiH/COQ6 family.</text>
</comment>
<keyword evidence="10" id="KW-1185">Reference proteome</keyword>
<dbReference type="STRING" id="1122124.GCA_000423165_00886"/>
<dbReference type="InterPro" id="IPR002938">
    <property type="entry name" value="FAD-bd"/>
</dbReference>
<dbReference type="UniPathway" id="UPA00232"/>
<reference evidence="10" key="1">
    <citation type="journal article" date="2018" name="Front. Microbiol.">
        <title>Genome-Based Analysis Reveals the Taxonomy and Diversity of the Family Idiomarinaceae.</title>
        <authorList>
            <person name="Liu Y."/>
            <person name="Lai Q."/>
            <person name="Shao Z."/>
        </authorList>
    </citation>
    <scope>NUCLEOTIDE SEQUENCE [LARGE SCALE GENOMIC DNA]</scope>
    <source>
        <strain evidence="10">c121</strain>
    </source>
</reference>
<evidence type="ECO:0000256" key="5">
    <source>
        <dbReference type="ARBA" id="ARBA00022827"/>
    </source>
</evidence>
<accession>A0A432Z8N3</accession>
<gene>
    <name evidence="9" type="ORF">CWI80_02565</name>
</gene>
<dbReference type="GO" id="GO:0008682">
    <property type="term" value="F:3-demethoxyubiquinol 3-hydroxylase activity"/>
    <property type="evidence" value="ECO:0007669"/>
    <property type="project" value="TreeGrafter"/>
</dbReference>
<dbReference type="AlphaFoldDB" id="A0A432Z8N3"/>
<dbReference type="InterPro" id="IPR010971">
    <property type="entry name" value="UbiH/COQ6"/>
</dbReference>
<evidence type="ECO:0000313" key="10">
    <source>
        <dbReference type="Proteomes" id="UP000287022"/>
    </source>
</evidence>
<evidence type="ECO:0000256" key="6">
    <source>
        <dbReference type="ARBA" id="ARBA00023002"/>
    </source>
</evidence>
<comment type="cofactor">
    <cofactor evidence="1">
        <name>FAD</name>
        <dbReference type="ChEBI" id="CHEBI:57692"/>
    </cofactor>
</comment>
<organism evidence="9 10">
    <name type="scientific">Pseudidiomarina sediminum</name>
    <dbReference type="NCBI Taxonomy" id="431675"/>
    <lineage>
        <taxon>Bacteria</taxon>
        <taxon>Pseudomonadati</taxon>
        <taxon>Pseudomonadota</taxon>
        <taxon>Gammaproteobacteria</taxon>
        <taxon>Alteromonadales</taxon>
        <taxon>Idiomarinaceae</taxon>
        <taxon>Pseudidiomarina</taxon>
    </lineage>
</organism>
<evidence type="ECO:0000313" key="9">
    <source>
        <dbReference type="EMBL" id="RUO74248.1"/>
    </source>
</evidence>
<comment type="caution">
    <text evidence="9">The sequence shown here is derived from an EMBL/GenBank/DDBJ whole genome shotgun (WGS) entry which is preliminary data.</text>
</comment>
<evidence type="ECO:0000256" key="4">
    <source>
        <dbReference type="ARBA" id="ARBA00022630"/>
    </source>
</evidence>
<protein>
    <submittedName>
        <fullName evidence="9">UbiH/Coq6 family FAD-binding oxidoreductase</fullName>
    </submittedName>
</protein>
<dbReference type="GO" id="GO:0006744">
    <property type="term" value="P:ubiquinone biosynthetic process"/>
    <property type="evidence" value="ECO:0007669"/>
    <property type="project" value="UniProtKB-UniPathway"/>
</dbReference>
<keyword evidence="6" id="KW-0560">Oxidoreductase</keyword>
<keyword evidence="4" id="KW-0285">Flavoprotein</keyword>
<dbReference type="Gene3D" id="3.50.50.60">
    <property type="entry name" value="FAD/NAD(P)-binding domain"/>
    <property type="match status" value="2"/>
</dbReference>
<keyword evidence="7" id="KW-0503">Monooxygenase</keyword>
<sequence>MPSRCLEKEGAMHVAIVGGGLVGAAAAVAAQQLGWQVTLLERGPSPLAAAPSALWDLRISSVHQRNVNWLQQLGVWSLVAPSRYLPYDALSVTTCDRQQLDFTAAEVNEPQLGVMVENNALVRACWEYLASQPQVTCRAACDIHQFDIKNKTIDVKGGEPIHYDLLLGADGVNSVVAKAAGIGVRGWDYGMRCLLAVAEVKQSIAAQTWEIFRPEGPYALLPLQENLACLIDYRAEQDWRGKDESQVKAALKETFTPHIGPFKLQNFASFPLRRQRALRYYDERGVVLLGDAAHGIHPLAGQGVNLGFVDVQVLLQALRTQPMAQALAHYEQQQMRVNQRMMRAMDAIHIGFRSPHLIPRFAVASGLAAVSLVKPLKRHIVRAAMGWE</sequence>
<proteinExistence type="inferred from homology"/>
<evidence type="ECO:0000259" key="8">
    <source>
        <dbReference type="Pfam" id="PF01494"/>
    </source>
</evidence>
<dbReference type="PRINTS" id="PR00420">
    <property type="entry name" value="RNGMNOXGNASE"/>
</dbReference>
<dbReference type="InterPro" id="IPR051205">
    <property type="entry name" value="UbiH/COQ6_monooxygenase"/>
</dbReference>
<keyword evidence="5" id="KW-0274">FAD</keyword>
<evidence type="ECO:0000256" key="1">
    <source>
        <dbReference type="ARBA" id="ARBA00001974"/>
    </source>
</evidence>
<dbReference type="PANTHER" id="PTHR43876">
    <property type="entry name" value="UBIQUINONE BIOSYNTHESIS MONOOXYGENASE COQ6, MITOCHONDRIAL"/>
    <property type="match status" value="1"/>
</dbReference>
<dbReference type="InterPro" id="IPR036188">
    <property type="entry name" value="FAD/NAD-bd_sf"/>
</dbReference>
<dbReference type="Proteomes" id="UP000287022">
    <property type="component" value="Unassembled WGS sequence"/>
</dbReference>
<dbReference type="GO" id="GO:0071949">
    <property type="term" value="F:FAD binding"/>
    <property type="evidence" value="ECO:0007669"/>
    <property type="project" value="InterPro"/>
</dbReference>
<evidence type="ECO:0000256" key="2">
    <source>
        <dbReference type="ARBA" id="ARBA00004749"/>
    </source>
</evidence>
<dbReference type="SUPFAM" id="SSF51905">
    <property type="entry name" value="FAD/NAD(P)-binding domain"/>
    <property type="match status" value="1"/>
</dbReference>
<dbReference type="PROSITE" id="PS01304">
    <property type="entry name" value="UBIH"/>
    <property type="match status" value="1"/>
</dbReference>
<dbReference type="EMBL" id="PIQE01000001">
    <property type="protein sequence ID" value="RUO74248.1"/>
    <property type="molecule type" value="Genomic_DNA"/>
</dbReference>
<comment type="pathway">
    <text evidence="2">Cofactor biosynthesis; ubiquinone biosynthesis.</text>
</comment>
<name>A0A432Z8N3_9GAMM</name>
<dbReference type="InterPro" id="IPR018168">
    <property type="entry name" value="Ubi_Hdrlase_CS"/>
</dbReference>
<evidence type="ECO:0000256" key="3">
    <source>
        <dbReference type="ARBA" id="ARBA00005349"/>
    </source>
</evidence>
<dbReference type="Pfam" id="PF01494">
    <property type="entry name" value="FAD_binding_3"/>
    <property type="match status" value="1"/>
</dbReference>